<dbReference type="EMBL" id="CAXAMN010003158">
    <property type="protein sequence ID" value="CAK9003204.1"/>
    <property type="molecule type" value="Genomic_DNA"/>
</dbReference>
<accession>A0ABP0IP52</accession>
<feature type="signal peptide" evidence="2">
    <location>
        <begin position="1"/>
        <end position="26"/>
    </location>
</feature>
<evidence type="ECO:0000256" key="1">
    <source>
        <dbReference type="SAM" id="Phobius"/>
    </source>
</evidence>
<keyword evidence="4" id="KW-1185">Reference proteome</keyword>
<keyword evidence="1" id="KW-1133">Transmembrane helix</keyword>
<reference evidence="3 4" key="1">
    <citation type="submission" date="2024-02" db="EMBL/GenBank/DDBJ databases">
        <authorList>
            <person name="Chen Y."/>
            <person name="Shah S."/>
            <person name="Dougan E. K."/>
            <person name="Thang M."/>
            <person name="Chan C."/>
        </authorList>
    </citation>
    <scope>NUCLEOTIDE SEQUENCE [LARGE SCALE GENOMIC DNA]</scope>
</reference>
<dbReference type="Proteomes" id="UP001642484">
    <property type="component" value="Unassembled WGS sequence"/>
</dbReference>
<evidence type="ECO:0000313" key="3">
    <source>
        <dbReference type="EMBL" id="CAK9003204.1"/>
    </source>
</evidence>
<organism evidence="3 4">
    <name type="scientific">Durusdinium trenchii</name>
    <dbReference type="NCBI Taxonomy" id="1381693"/>
    <lineage>
        <taxon>Eukaryota</taxon>
        <taxon>Sar</taxon>
        <taxon>Alveolata</taxon>
        <taxon>Dinophyceae</taxon>
        <taxon>Suessiales</taxon>
        <taxon>Symbiodiniaceae</taxon>
        <taxon>Durusdinium</taxon>
    </lineage>
</organism>
<name>A0ABP0IP52_9DINO</name>
<evidence type="ECO:0008006" key="5">
    <source>
        <dbReference type="Google" id="ProtNLM"/>
    </source>
</evidence>
<protein>
    <recommendedName>
        <fullName evidence="5">Transmembrane protein</fullName>
    </recommendedName>
</protein>
<keyword evidence="1" id="KW-0472">Membrane</keyword>
<feature type="chain" id="PRO_5045119632" description="Transmembrane protein" evidence="2">
    <location>
        <begin position="27"/>
        <end position="109"/>
    </location>
</feature>
<gene>
    <name evidence="3" type="ORF">CCMP2556_LOCUS7202</name>
</gene>
<sequence length="109" mass="11753">MAVRSRVGVLLLLVALHSAYLMLSSAFVSPPMTQTRSRTPAVAMQFMQKDEPKPTEAPEQTGSPISDFAIFGVGALLILFPFIMAGPPPDNETEVFIQEASQSGLPSQF</sequence>
<comment type="caution">
    <text evidence="3">The sequence shown here is derived from an EMBL/GenBank/DDBJ whole genome shotgun (WGS) entry which is preliminary data.</text>
</comment>
<keyword evidence="1" id="KW-0812">Transmembrane</keyword>
<evidence type="ECO:0000313" key="4">
    <source>
        <dbReference type="Proteomes" id="UP001642484"/>
    </source>
</evidence>
<keyword evidence="2" id="KW-0732">Signal</keyword>
<proteinExistence type="predicted"/>
<feature type="transmembrane region" description="Helical" evidence="1">
    <location>
        <begin position="68"/>
        <end position="86"/>
    </location>
</feature>
<evidence type="ECO:0000256" key="2">
    <source>
        <dbReference type="SAM" id="SignalP"/>
    </source>
</evidence>